<sequence length="101" mass="12238">MKKMFAKFDISFLHSVMYTVQKYFSYSNLLDLHAFFYFYKNSLLIAYFSYLSMIKLWYKHSANVCVIKNIAKYSINHQSAFNLQQRFFDAVTLIRMRLNEK</sequence>
<protein>
    <submittedName>
        <fullName evidence="1">Uncharacterized protein</fullName>
    </submittedName>
</protein>
<comment type="caution">
    <text evidence="1">The sequence shown here is derived from an EMBL/GenBank/DDBJ whole genome shotgun (WGS) entry which is preliminary data.</text>
</comment>
<name>A0ACD3SVA6_PHODM</name>
<gene>
    <name evidence="1" type="ORF">DA092_15315</name>
</gene>
<dbReference type="EMBL" id="PZOJ01000113">
    <property type="protein sequence ID" value="TMX72876.1"/>
    <property type="molecule type" value="Genomic_DNA"/>
</dbReference>
<proteinExistence type="predicted"/>
<accession>A0ACD3SVA6</accession>
<keyword evidence="2" id="KW-1185">Reference proteome</keyword>
<evidence type="ECO:0000313" key="2">
    <source>
        <dbReference type="Proteomes" id="UP000718715"/>
    </source>
</evidence>
<reference evidence="1" key="1">
    <citation type="submission" date="2018-03" db="EMBL/GenBank/DDBJ databases">
        <title>Genomic characterization of a polymicrobial infection associated with a disease outbreak in Pacific white shrimp (Litopenaeus vannamei).</title>
        <authorList>
            <person name="Turner J.W."/>
            <person name="Bachand P.T."/>
            <person name="Tallman J."/>
            <person name="Elledge N.C."/>
            <person name="Pinnell L.J."/>
            <person name="Laughlin R.C."/>
            <person name="Zimba P.V."/>
        </authorList>
    </citation>
    <scope>NUCLEOTIDE SEQUENCE</scope>
    <source>
        <strain evidence="1">Hep-2b-22</strain>
    </source>
</reference>
<evidence type="ECO:0000313" key="1">
    <source>
        <dbReference type="EMBL" id="TMX72876.1"/>
    </source>
</evidence>
<dbReference type="Proteomes" id="UP000718715">
    <property type="component" value="Unassembled WGS sequence"/>
</dbReference>
<organism evidence="1 2">
    <name type="scientific">Photobacterium damselae</name>
    <dbReference type="NCBI Taxonomy" id="38293"/>
    <lineage>
        <taxon>Bacteria</taxon>
        <taxon>Pseudomonadati</taxon>
        <taxon>Pseudomonadota</taxon>
        <taxon>Gammaproteobacteria</taxon>
        <taxon>Vibrionales</taxon>
        <taxon>Vibrionaceae</taxon>
        <taxon>Photobacterium</taxon>
    </lineage>
</organism>